<comment type="caution">
    <text evidence="1">The sequence shown here is derived from an EMBL/GenBank/DDBJ whole genome shotgun (WGS) entry which is preliminary data.</text>
</comment>
<organism evidence="1 2">
    <name type="scientific">Trichonephila clavata</name>
    <name type="common">Joro spider</name>
    <name type="synonym">Nephila clavata</name>
    <dbReference type="NCBI Taxonomy" id="2740835"/>
    <lineage>
        <taxon>Eukaryota</taxon>
        <taxon>Metazoa</taxon>
        <taxon>Ecdysozoa</taxon>
        <taxon>Arthropoda</taxon>
        <taxon>Chelicerata</taxon>
        <taxon>Arachnida</taxon>
        <taxon>Araneae</taxon>
        <taxon>Araneomorphae</taxon>
        <taxon>Entelegynae</taxon>
        <taxon>Araneoidea</taxon>
        <taxon>Nephilidae</taxon>
        <taxon>Trichonephila</taxon>
    </lineage>
</organism>
<keyword evidence="2" id="KW-1185">Reference proteome</keyword>
<reference evidence="1" key="1">
    <citation type="submission" date="2020-07" db="EMBL/GenBank/DDBJ databases">
        <title>Multicomponent nature underlies the extraordinary mechanical properties of spider dragline silk.</title>
        <authorList>
            <person name="Kono N."/>
            <person name="Nakamura H."/>
            <person name="Mori M."/>
            <person name="Yoshida Y."/>
            <person name="Ohtoshi R."/>
            <person name="Malay A.D."/>
            <person name="Moran D.A.P."/>
            <person name="Tomita M."/>
            <person name="Numata K."/>
            <person name="Arakawa K."/>
        </authorList>
    </citation>
    <scope>NUCLEOTIDE SEQUENCE</scope>
</reference>
<gene>
    <name evidence="1" type="ORF">TNCT_10121</name>
</gene>
<dbReference type="Proteomes" id="UP000887116">
    <property type="component" value="Unassembled WGS sequence"/>
</dbReference>
<proteinExistence type="predicted"/>
<sequence length="96" mass="11182">MKFGYQLNERQNSKKLSTFSKCIVLMSVMSQQSHLTKSVAWRVDNQLEGSKAEVTETIRVSQSVFFRIWKHFWETGNAGQRPEQGRRCPTKIDIQC</sequence>
<evidence type="ECO:0000313" key="1">
    <source>
        <dbReference type="EMBL" id="GFQ73529.1"/>
    </source>
</evidence>
<accession>A0A8X6FA50</accession>
<evidence type="ECO:0000313" key="2">
    <source>
        <dbReference type="Proteomes" id="UP000887116"/>
    </source>
</evidence>
<protein>
    <submittedName>
        <fullName evidence="1">Uncharacterized protein</fullName>
    </submittedName>
</protein>
<name>A0A8X6FA50_TRICU</name>
<dbReference type="AlphaFoldDB" id="A0A8X6FA50"/>
<dbReference type="EMBL" id="BMAO01011425">
    <property type="protein sequence ID" value="GFQ73529.1"/>
    <property type="molecule type" value="Genomic_DNA"/>
</dbReference>